<keyword evidence="3" id="KW-1185">Reference proteome</keyword>
<dbReference type="Proteomes" id="UP000198412">
    <property type="component" value="Unassembled WGS sequence"/>
</dbReference>
<keyword evidence="1" id="KW-0812">Transmembrane</keyword>
<keyword evidence="1" id="KW-0472">Membrane</keyword>
<evidence type="ECO:0000256" key="1">
    <source>
        <dbReference type="SAM" id="Phobius"/>
    </source>
</evidence>
<dbReference type="Pfam" id="PF19578">
    <property type="entry name" value="DUF6090"/>
    <property type="match status" value="1"/>
</dbReference>
<reference evidence="3" key="1">
    <citation type="submission" date="2017-06" db="EMBL/GenBank/DDBJ databases">
        <authorList>
            <person name="Varghese N."/>
            <person name="Submissions S."/>
        </authorList>
    </citation>
    <scope>NUCLEOTIDE SEQUENCE [LARGE SCALE GENOMIC DNA]</scope>
    <source>
        <strain evidence="3">DSM 27993</strain>
    </source>
</reference>
<feature type="transmembrane region" description="Helical" evidence="1">
    <location>
        <begin position="21"/>
        <end position="42"/>
    </location>
</feature>
<proteinExistence type="predicted"/>
<dbReference type="AlphaFoldDB" id="A0A238VK63"/>
<dbReference type="EMBL" id="FZNX01000001">
    <property type="protein sequence ID" value="SNR34588.1"/>
    <property type="molecule type" value="Genomic_DNA"/>
</dbReference>
<evidence type="ECO:0000313" key="3">
    <source>
        <dbReference type="Proteomes" id="UP000198412"/>
    </source>
</evidence>
<protein>
    <submittedName>
        <fullName evidence="2">Uncharacterized protein</fullName>
    </submittedName>
</protein>
<accession>A0A238VK63</accession>
<evidence type="ECO:0000313" key="2">
    <source>
        <dbReference type="EMBL" id="SNR34588.1"/>
    </source>
</evidence>
<organism evidence="2 3">
    <name type="scientific">Lutibacter flavus</name>
    <dbReference type="NCBI Taxonomy" id="691689"/>
    <lineage>
        <taxon>Bacteria</taxon>
        <taxon>Pseudomonadati</taxon>
        <taxon>Bacteroidota</taxon>
        <taxon>Flavobacteriia</taxon>
        <taxon>Flavobacteriales</taxon>
        <taxon>Flavobacteriaceae</taxon>
        <taxon>Lutibacter</taxon>
    </lineage>
</organism>
<dbReference type="RefSeq" id="WP_089376947.1">
    <property type="nucleotide sequence ID" value="NZ_FZNX01000001.1"/>
</dbReference>
<keyword evidence="1" id="KW-1133">Transmembrane helix</keyword>
<name>A0A238VK63_9FLAO</name>
<dbReference type="OrthoDB" id="821805at2"/>
<gene>
    <name evidence="2" type="ORF">SAMN04488111_0614</name>
</gene>
<sequence length="349" mass="40695">MIKFFRKIRQNLLSEGKNGKYLKYAIGEIILVVIGIVIALQINNSNELRKEKNEEALILSDLKEDFIATRLNFIETIKNQERVILRSRDLIDAIETQDYSIHPDTIREYIRTGAFSHHREEAVMGSYDAIIGSGKTSIIKNKELLNVLANFSSQYKAGFEDESKSDNLLNLMMTASKDFYSALSNYGLRNTIALKKDYTLKEKEIAVKNLYANESFLAYLLQKTRWETIRVIYQKNLLKSLNKVLYQFNFNELTPEKELIRRYSGIYTYKTIEPNIKSWNNITISYANESLYLIRPDGREDELVQFNDSLFYVINWNLMLDFSSTDSSTHKLLIQFIDRDPVGYEKVEN</sequence>
<dbReference type="InterPro" id="IPR045749">
    <property type="entry name" value="DUF6090"/>
</dbReference>